<dbReference type="EMBL" id="JANEYF010001596">
    <property type="protein sequence ID" value="KAJ8962030.1"/>
    <property type="molecule type" value="Genomic_DNA"/>
</dbReference>
<comment type="caution">
    <text evidence="2">The sequence shown here is derived from an EMBL/GenBank/DDBJ whole genome shotgun (WGS) entry which is preliminary data.</text>
</comment>
<feature type="region of interest" description="Disordered" evidence="1">
    <location>
        <begin position="1"/>
        <end position="37"/>
    </location>
</feature>
<keyword evidence="3" id="KW-1185">Reference proteome</keyword>
<gene>
    <name evidence="2" type="ORF">NQ314_005812</name>
</gene>
<dbReference type="Proteomes" id="UP001162156">
    <property type="component" value="Unassembled WGS sequence"/>
</dbReference>
<protein>
    <recommendedName>
        <fullName evidence="4">Acetyl-CoA carboxylase beta subunit</fullName>
    </recommendedName>
</protein>
<evidence type="ECO:0000256" key="1">
    <source>
        <dbReference type="SAM" id="MobiDB-lite"/>
    </source>
</evidence>
<name>A0AAV8ZCA1_9CUCU</name>
<feature type="compositionally biased region" description="Basic and acidic residues" evidence="1">
    <location>
        <begin position="1"/>
        <end position="21"/>
    </location>
</feature>
<evidence type="ECO:0000313" key="2">
    <source>
        <dbReference type="EMBL" id="KAJ8962030.1"/>
    </source>
</evidence>
<organism evidence="2 3">
    <name type="scientific">Rhamnusium bicolor</name>
    <dbReference type="NCBI Taxonomy" id="1586634"/>
    <lineage>
        <taxon>Eukaryota</taxon>
        <taxon>Metazoa</taxon>
        <taxon>Ecdysozoa</taxon>
        <taxon>Arthropoda</taxon>
        <taxon>Hexapoda</taxon>
        <taxon>Insecta</taxon>
        <taxon>Pterygota</taxon>
        <taxon>Neoptera</taxon>
        <taxon>Endopterygota</taxon>
        <taxon>Coleoptera</taxon>
        <taxon>Polyphaga</taxon>
        <taxon>Cucujiformia</taxon>
        <taxon>Chrysomeloidea</taxon>
        <taxon>Cerambycidae</taxon>
        <taxon>Lepturinae</taxon>
        <taxon>Rhagiini</taxon>
        <taxon>Rhamnusium</taxon>
    </lineage>
</organism>
<proteinExistence type="predicted"/>
<evidence type="ECO:0000313" key="3">
    <source>
        <dbReference type="Proteomes" id="UP001162156"/>
    </source>
</evidence>
<dbReference type="AlphaFoldDB" id="A0AAV8ZCA1"/>
<accession>A0AAV8ZCA1</accession>
<evidence type="ECO:0008006" key="4">
    <source>
        <dbReference type="Google" id="ProtNLM"/>
    </source>
</evidence>
<reference evidence="2" key="1">
    <citation type="journal article" date="2023" name="Insect Mol. Biol.">
        <title>Genome sequencing provides insights into the evolution of gene families encoding plant cell wall-degrading enzymes in longhorned beetles.</title>
        <authorList>
            <person name="Shin N.R."/>
            <person name="Okamura Y."/>
            <person name="Kirsch R."/>
            <person name="Pauchet Y."/>
        </authorList>
    </citation>
    <scope>NUCLEOTIDE SEQUENCE</scope>
    <source>
        <strain evidence="2">RBIC_L_NR</strain>
    </source>
</reference>
<sequence length="87" mass="10093">MSKDLENSKSLEMPIIKKSDWSHSSNSSIKTEHLNDDEDIEITEEKVDMVCDYDYEPEGKSNNFNFTYQRAIQDEGRSNVSITEQVK</sequence>